<feature type="region of interest" description="Disordered" evidence="1">
    <location>
        <begin position="1"/>
        <end position="32"/>
    </location>
</feature>
<name>Q6Z723_ORYSJ</name>
<evidence type="ECO:0000256" key="1">
    <source>
        <dbReference type="SAM" id="MobiDB-lite"/>
    </source>
</evidence>
<feature type="compositionally biased region" description="Basic residues" evidence="1">
    <location>
        <begin position="76"/>
        <end position="98"/>
    </location>
</feature>
<dbReference type="AlphaFoldDB" id="Q6Z723"/>
<organism evidence="2 3">
    <name type="scientific">Oryza sativa subsp. japonica</name>
    <name type="common">Rice</name>
    <dbReference type="NCBI Taxonomy" id="39947"/>
    <lineage>
        <taxon>Eukaryota</taxon>
        <taxon>Viridiplantae</taxon>
        <taxon>Streptophyta</taxon>
        <taxon>Embryophyta</taxon>
        <taxon>Tracheophyta</taxon>
        <taxon>Spermatophyta</taxon>
        <taxon>Magnoliopsida</taxon>
        <taxon>Liliopsida</taxon>
        <taxon>Poales</taxon>
        <taxon>Poaceae</taxon>
        <taxon>BOP clade</taxon>
        <taxon>Oryzoideae</taxon>
        <taxon>Oryzeae</taxon>
        <taxon>Oryzinae</taxon>
        <taxon>Oryza</taxon>
        <taxon>Oryza sativa</taxon>
    </lineage>
</organism>
<evidence type="ECO:0000313" key="3">
    <source>
        <dbReference type="Proteomes" id="UP000000763"/>
    </source>
</evidence>
<dbReference type="EMBL" id="AP004885">
    <property type="protein sequence ID" value="BAD07948.1"/>
    <property type="molecule type" value="Genomic_DNA"/>
</dbReference>
<protein>
    <submittedName>
        <fullName evidence="2">Uncharacterized protein</fullName>
    </submittedName>
</protein>
<reference evidence="3" key="1">
    <citation type="journal article" date="2005" name="Nature">
        <title>The map-based sequence of the rice genome.</title>
        <authorList>
            <consortium name="International rice genome sequencing project (IRGSP)"/>
            <person name="Matsumoto T."/>
            <person name="Wu J."/>
            <person name="Kanamori H."/>
            <person name="Katayose Y."/>
            <person name="Fujisawa M."/>
            <person name="Namiki N."/>
            <person name="Mizuno H."/>
            <person name="Yamamoto K."/>
            <person name="Antonio B.A."/>
            <person name="Baba T."/>
            <person name="Sakata K."/>
            <person name="Nagamura Y."/>
            <person name="Aoki H."/>
            <person name="Arikawa K."/>
            <person name="Arita K."/>
            <person name="Bito T."/>
            <person name="Chiden Y."/>
            <person name="Fujitsuka N."/>
            <person name="Fukunaka R."/>
            <person name="Hamada M."/>
            <person name="Harada C."/>
            <person name="Hayashi A."/>
            <person name="Hijishita S."/>
            <person name="Honda M."/>
            <person name="Hosokawa S."/>
            <person name="Ichikawa Y."/>
            <person name="Idonuma A."/>
            <person name="Iijima M."/>
            <person name="Ikeda M."/>
            <person name="Ikeno M."/>
            <person name="Ito K."/>
            <person name="Ito S."/>
            <person name="Ito T."/>
            <person name="Ito Y."/>
            <person name="Ito Y."/>
            <person name="Iwabuchi A."/>
            <person name="Kamiya K."/>
            <person name="Karasawa W."/>
            <person name="Kurita K."/>
            <person name="Katagiri S."/>
            <person name="Kikuta A."/>
            <person name="Kobayashi H."/>
            <person name="Kobayashi N."/>
            <person name="Machita K."/>
            <person name="Maehara T."/>
            <person name="Masukawa M."/>
            <person name="Mizubayashi T."/>
            <person name="Mukai Y."/>
            <person name="Nagasaki H."/>
            <person name="Nagata Y."/>
            <person name="Naito S."/>
            <person name="Nakashima M."/>
            <person name="Nakama Y."/>
            <person name="Nakamichi Y."/>
            <person name="Nakamura M."/>
            <person name="Meguro A."/>
            <person name="Negishi M."/>
            <person name="Ohta I."/>
            <person name="Ohta T."/>
            <person name="Okamoto M."/>
            <person name="Ono N."/>
            <person name="Saji S."/>
            <person name="Sakaguchi M."/>
            <person name="Sakai K."/>
            <person name="Shibata M."/>
            <person name="Shimokawa T."/>
            <person name="Song J."/>
            <person name="Takazaki Y."/>
            <person name="Terasawa K."/>
            <person name="Tsugane M."/>
            <person name="Tsuji K."/>
            <person name="Ueda S."/>
            <person name="Waki K."/>
            <person name="Yamagata H."/>
            <person name="Yamamoto M."/>
            <person name="Yamamoto S."/>
            <person name="Yamane H."/>
            <person name="Yoshiki S."/>
            <person name="Yoshihara R."/>
            <person name="Yukawa K."/>
            <person name="Zhong H."/>
            <person name="Yano M."/>
            <person name="Yuan Q."/>
            <person name="Ouyang S."/>
            <person name="Liu J."/>
            <person name="Jones K.M."/>
            <person name="Gansberger K."/>
            <person name="Moffat K."/>
            <person name="Hill J."/>
            <person name="Bera J."/>
            <person name="Fadrosh D."/>
            <person name="Jin S."/>
            <person name="Johri S."/>
            <person name="Kim M."/>
            <person name="Overton L."/>
            <person name="Reardon M."/>
            <person name="Tsitrin T."/>
            <person name="Vuong H."/>
            <person name="Weaver B."/>
            <person name="Ciecko A."/>
            <person name="Tallon L."/>
            <person name="Jackson J."/>
            <person name="Pai G."/>
            <person name="Aken S.V."/>
            <person name="Utterback T."/>
            <person name="Reidmuller S."/>
            <person name="Feldblyum T."/>
            <person name="Hsiao J."/>
            <person name="Zismann V."/>
            <person name="Iobst S."/>
            <person name="de Vazeille A.R."/>
            <person name="Buell C.R."/>
            <person name="Ying K."/>
            <person name="Li Y."/>
            <person name="Lu T."/>
            <person name="Huang Y."/>
            <person name="Zhao Q."/>
            <person name="Feng Q."/>
            <person name="Zhang L."/>
            <person name="Zhu J."/>
            <person name="Weng Q."/>
            <person name="Mu J."/>
            <person name="Lu Y."/>
            <person name="Fan D."/>
            <person name="Liu Y."/>
            <person name="Guan J."/>
            <person name="Zhang Y."/>
            <person name="Yu S."/>
            <person name="Liu X."/>
            <person name="Zhang Y."/>
            <person name="Hong G."/>
            <person name="Han B."/>
            <person name="Choisne N."/>
            <person name="Demange N."/>
            <person name="Orjeda G."/>
            <person name="Samain S."/>
            <person name="Cattolico L."/>
            <person name="Pelletier E."/>
            <person name="Couloux A."/>
            <person name="Segurens B."/>
            <person name="Wincker P."/>
            <person name="D'Hont A."/>
            <person name="Scarpelli C."/>
            <person name="Weissenbach J."/>
            <person name="Salanoubat M."/>
            <person name="Quetier F."/>
            <person name="Yu Y."/>
            <person name="Kim H.R."/>
            <person name="Rambo T."/>
            <person name="Currie J."/>
            <person name="Collura K."/>
            <person name="Luo M."/>
            <person name="Yang T."/>
            <person name="Ammiraju J.S.S."/>
            <person name="Engler F."/>
            <person name="Soderlund C."/>
            <person name="Wing R.A."/>
            <person name="Palmer L.E."/>
            <person name="de la Bastide M."/>
            <person name="Spiegel L."/>
            <person name="Nascimento L."/>
            <person name="Zutavern T."/>
            <person name="O'Shaughnessy A."/>
            <person name="Dike S."/>
            <person name="Dedhia N."/>
            <person name="Preston R."/>
            <person name="Balija V."/>
            <person name="McCombie W.R."/>
            <person name="Chow T."/>
            <person name="Chen H."/>
            <person name="Chung M."/>
            <person name="Chen C."/>
            <person name="Shaw J."/>
            <person name="Wu H."/>
            <person name="Hsiao K."/>
            <person name="Chao Y."/>
            <person name="Chu M."/>
            <person name="Cheng C."/>
            <person name="Hour A."/>
            <person name="Lee P."/>
            <person name="Lin S."/>
            <person name="Lin Y."/>
            <person name="Liou J."/>
            <person name="Liu S."/>
            <person name="Hsing Y."/>
            <person name="Raghuvanshi S."/>
            <person name="Mohanty A."/>
            <person name="Bharti A.K."/>
            <person name="Gaur A."/>
            <person name="Gupta V."/>
            <person name="Kumar D."/>
            <person name="Ravi V."/>
            <person name="Vij S."/>
            <person name="Kapur A."/>
            <person name="Khurana P."/>
            <person name="Khurana P."/>
            <person name="Khurana J.P."/>
            <person name="Tyagi A.K."/>
            <person name="Gaikwad K."/>
            <person name="Singh A."/>
            <person name="Dalal V."/>
            <person name="Srivastava S."/>
            <person name="Dixit A."/>
            <person name="Pal A.K."/>
            <person name="Ghazi I.A."/>
            <person name="Yadav M."/>
            <person name="Pandit A."/>
            <person name="Bhargava A."/>
            <person name="Sureshbabu K."/>
            <person name="Batra K."/>
            <person name="Sharma T.R."/>
            <person name="Mohapatra T."/>
            <person name="Singh N.K."/>
            <person name="Messing J."/>
            <person name="Nelson A.B."/>
            <person name="Fuks G."/>
            <person name="Kavchok S."/>
            <person name="Keizer G."/>
            <person name="Linton E."/>
            <person name="Llaca V."/>
            <person name="Song R."/>
            <person name="Tanyolac B."/>
            <person name="Young S."/>
            <person name="Ho-Il K."/>
            <person name="Hahn J.H."/>
            <person name="Sangsakoo G."/>
            <person name="Vanavichit A."/>
            <person name="de Mattos Luiz.A.T."/>
            <person name="Zimmer P.D."/>
            <person name="Malone G."/>
            <person name="Dellagostin O."/>
            <person name="de Oliveira A.C."/>
            <person name="Bevan M."/>
            <person name="Bancroft I."/>
            <person name="Minx P."/>
            <person name="Cordum H."/>
            <person name="Wilson R."/>
            <person name="Cheng Z."/>
            <person name="Jin W."/>
            <person name="Jiang J."/>
            <person name="Leong S.A."/>
            <person name="Iwama H."/>
            <person name="Gojobori T."/>
            <person name="Itoh T."/>
            <person name="Niimura Y."/>
            <person name="Fujii Y."/>
            <person name="Habara T."/>
            <person name="Sakai H."/>
            <person name="Sato Y."/>
            <person name="Wilson G."/>
            <person name="Kumar K."/>
            <person name="McCouch S."/>
            <person name="Juretic N."/>
            <person name="Hoen D."/>
            <person name="Wright S."/>
            <person name="Bruskiewich R."/>
            <person name="Bureau T."/>
            <person name="Miyao A."/>
            <person name="Hirochika H."/>
            <person name="Nishikawa T."/>
            <person name="Kadowaki K."/>
            <person name="Sugiura M."/>
            <person name="Burr B."/>
            <person name="Sasaki T."/>
        </authorList>
    </citation>
    <scope>NUCLEOTIDE SEQUENCE [LARGE SCALE GENOMIC DNA]</scope>
    <source>
        <strain evidence="3">cv. Nipponbare</strain>
    </source>
</reference>
<evidence type="ECO:0000313" key="2">
    <source>
        <dbReference type="EMBL" id="BAD07948.1"/>
    </source>
</evidence>
<reference evidence="3" key="2">
    <citation type="journal article" date="2008" name="Nucleic Acids Res.">
        <title>The rice annotation project database (RAP-DB): 2008 update.</title>
        <authorList>
            <consortium name="The rice annotation project (RAP)"/>
        </authorList>
    </citation>
    <scope>GENOME REANNOTATION</scope>
    <source>
        <strain evidence="3">cv. Nipponbare</strain>
    </source>
</reference>
<accession>Q6Z723</accession>
<proteinExistence type="predicted"/>
<feature type="compositionally biased region" description="Low complexity" evidence="1">
    <location>
        <begin position="102"/>
        <end position="112"/>
    </location>
</feature>
<dbReference type="Proteomes" id="UP000000763">
    <property type="component" value="Chromosome 2"/>
</dbReference>
<gene>
    <name evidence="2" type="primary">P0575F10.9</name>
</gene>
<feature type="region of interest" description="Disordered" evidence="1">
    <location>
        <begin position="69"/>
        <end position="159"/>
    </location>
</feature>
<sequence length="159" mass="16646">MPSGGGMNHRCRSGRGQTRFSPAAHPANPRLTHRCSTTTQALPTCGTPAPASPAGQPSCAEDCATLTGSSSSHLGRLLHRRPHHSRQTGLLHRMRLSRHSGLLLPPSAAPLAPSRPPLPSAAPLCAKPVSDPSTKRRHTGQKQPSATPSASHPSPPCLR</sequence>